<evidence type="ECO:0000259" key="4">
    <source>
        <dbReference type="SMART" id="SM00828"/>
    </source>
</evidence>
<dbReference type="InterPro" id="IPR050447">
    <property type="entry name" value="Erg6_SMT_methyltransf"/>
</dbReference>
<dbReference type="PANTHER" id="PTHR44068:SF11">
    <property type="entry name" value="GERANYL DIPHOSPHATE 2-C-METHYLTRANSFERASE"/>
    <property type="match status" value="1"/>
</dbReference>
<evidence type="ECO:0000256" key="2">
    <source>
        <dbReference type="ARBA" id="ARBA00022679"/>
    </source>
</evidence>
<dbReference type="Pfam" id="PF08241">
    <property type="entry name" value="Methyltransf_11"/>
    <property type="match status" value="1"/>
</dbReference>
<dbReference type="RefSeq" id="WP_083618865.1">
    <property type="nucleotide sequence ID" value="NZ_LR734846.1"/>
</dbReference>
<proteinExistence type="predicted"/>
<dbReference type="InterPro" id="IPR013216">
    <property type="entry name" value="Methyltransf_11"/>
</dbReference>
<keyword evidence="6" id="KW-1185">Reference proteome</keyword>
<evidence type="ECO:0000256" key="3">
    <source>
        <dbReference type="ARBA" id="ARBA00022691"/>
    </source>
</evidence>
<reference evidence="5" key="1">
    <citation type="submission" date="2019-10" db="EMBL/GenBank/DDBJ databases">
        <authorList>
            <consortium name="Genoscope - CEA"/>
            <person name="William W."/>
        </authorList>
    </citation>
    <scope>NUCLEOTIDE SEQUENCE [LARGE SCALE GENOMIC DNA]</scope>
    <source>
        <strain evidence="5">BBR_PRJEB10992</strain>
    </source>
</reference>
<dbReference type="GO" id="GO:0032259">
    <property type="term" value="P:methylation"/>
    <property type="evidence" value="ECO:0007669"/>
    <property type="project" value="UniProtKB-KW"/>
</dbReference>
<dbReference type="InterPro" id="IPR029063">
    <property type="entry name" value="SAM-dependent_MTases_sf"/>
</dbReference>
<feature type="domain" description="Polyketide synthase-like methyltransferase" evidence="4">
    <location>
        <begin position="44"/>
        <end position="270"/>
    </location>
</feature>
<evidence type="ECO:0000256" key="1">
    <source>
        <dbReference type="ARBA" id="ARBA00022603"/>
    </source>
</evidence>
<dbReference type="GO" id="GO:0008757">
    <property type="term" value="F:S-adenosylmethionine-dependent methyltransferase activity"/>
    <property type="evidence" value="ECO:0007669"/>
    <property type="project" value="InterPro"/>
</dbReference>
<dbReference type="Proteomes" id="UP000184550">
    <property type="component" value="Unassembled WGS sequence"/>
</dbReference>
<organism evidence="5 6">
    <name type="scientific">Planktothrix serta PCC 8927</name>
    <dbReference type="NCBI Taxonomy" id="671068"/>
    <lineage>
        <taxon>Bacteria</taxon>
        <taxon>Bacillati</taxon>
        <taxon>Cyanobacteriota</taxon>
        <taxon>Cyanophyceae</taxon>
        <taxon>Oscillatoriophycideae</taxon>
        <taxon>Oscillatoriales</taxon>
        <taxon>Microcoleaceae</taxon>
        <taxon>Planktothrix</taxon>
    </lineage>
</organism>
<dbReference type="CDD" id="cd02440">
    <property type="entry name" value="AdoMet_MTases"/>
    <property type="match status" value="1"/>
</dbReference>
<keyword evidence="5" id="KW-0830">Ubiquinone</keyword>
<name>A0A7Z9BI45_9CYAN</name>
<dbReference type="EMBL" id="CZCU02000101">
    <property type="protein sequence ID" value="VXD14561.1"/>
    <property type="molecule type" value="Genomic_DNA"/>
</dbReference>
<protein>
    <submittedName>
        <fullName evidence="5">Methylase involved in ubiquinone/menaquinone biosynthesis</fullName>
    </submittedName>
</protein>
<gene>
    <name evidence="5" type="ORF">PL8927_290002</name>
</gene>
<evidence type="ECO:0000313" key="6">
    <source>
        <dbReference type="Proteomes" id="UP000184550"/>
    </source>
</evidence>
<dbReference type="SMART" id="SM00828">
    <property type="entry name" value="PKS_MT"/>
    <property type="match status" value="1"/>
</dbReference>
<keyword evidence="2" id="KW-0808">Transferase</keyword>
<dbReference type="AlphaFoldDB" id="A0A7Z9BI45"/>
<dbReference type="Gene3D" id="3.40.50.150">
    <property type="entry name" value="Vaccinia Virus protein VP39"/>
    <property type="match status" value="1"/>
</dbReference>
<dbReference type="PANTHER" id="PTHR44068">
    <property type="entry name" value="ZGC:194242"/>
    <property type="match status" value="1"/>
</dbReference>
<dbReference type="OrthoDB" id="9769602at2"/>
<keyword evidence="3" id="KW-0949">S-adenosyl-L-methionine</keyword>
<evidence type="ECO:0000313" key="5">
    <source>
        <dbReference type="EMBL" id="VXD14561.1"/>
    </source>
</evidence>
<sequence>MQPPKISLPYFDIVLERFAEGDTDAEQVFGRHVHWGYWENPVEADGSIADFTVAAEQLSQRIYAAAGVKDGDRVLDAGCGFGGTIASLNENFNQMQLVGLNIDSRQLEKARQQVQPQKNNQIEFVEGDACRLPFPDASFDVVLAVECIFHFPSREAFFREAKRVLRPNGRLAISDFVPVSVFYHLYNFLRKIPTFSINSTYGNVNTEFTLNDYQKLAIATEFNLNLKEDITRNTLPTYPIVRRFFEQAGKQDSANVTGLIEIASRLGLLRYCVLGFEVISG</sequence>
<dbReference type="InterPro" id="IPR020803">
    <property type="entry name" value="MeTfrase_dom"/>
</dbReference>
<keyword evidence="1 5" id="KW-0489">Methyltransferase</keyword>
<comment type="caution">
    <text evidence="5">The sequence shown here is derived from an EMBL/GenBank/DDBJ whole genome shotgun (WGS) entry which is preliminary data.</text>
</comment>
<accession>A0A7Z9BI45</accession>
<dbReference type="SUPFAM" id="SSF53335">
    <property type="entry name" value="S-adenosyl-L-methionine-dependent methyltransferases"/>
    <property type="match status" value="1"/>
</dbReference>